<name>A0A1G8JIR7_9PSED</name>
<reference evidence="2" key="1">
    <citation type="submission" date="2016-10" db="EMBL/GenBank/DDBJ databases">
        <authorList>
            <person name="Varghese N."/>
            <person name="Submissions S."/>
        </authorList>
    </citation>
    <scope>NUCLEOTIDE SEQUENCE [LARGE SCALE GENOMIC DNA]</scope>
    <source>
        <strain evidence="2">ATCC 700689</strain>
    </source>
</reference>
<dbReference type="OrthoDB" id="6844513at2"/>
<sequence>MDIREFCLAHKFDMGKCSVASGGGSFGLADLETTPVEFLLLAEDDFERGGLAALVNATANAKRAIVSQLDQLLTSFGYPSFRWNVPKKIERLRALGLLAPSLLRKVVDMRNVLEHEYVTPEIGNVEEALDIASLFVMSASAMFIPFEDVLEFSHPESGVREGAVTHITAGLNRMAGRVYYTVYAYEPGEYAGRCVGQCEIESGHVVFEAMVKLSASLMLRYKVNQALSDFERAVT</sequence>
<proteinExistence type="predicted"/>
<dbReference type="RefSeq" id="WP_074755544.1">
    <property type="nucleotide sequence ID" value="NZ_FNCO01000012.1"/>
</dbReference>
<gene>
    <name evidence="1" type="ORF">SAMN05216605_11269</name>
</gene>
<evidence type="ECO:0000313" key="1">
    <source>
        <dbReference type="EMBL" id="SDI31138.1"/>
    </source>
</evidence>
<protein>
    <recommendedName>
        <fullName evidence="3">DUF4145 domain-containing protein</fullName>
    </recommendedName>
</protein>
<evidence type="ECO:0000313" key="2">
    <source>
        <dbReference type="Proteomes" id="UP000182894"/>
    </source>
</evidence>
<accession>A0A1G8JIR7</accession>
<keyword evidence="2" id="KW-1185">Reference proteome</keyword>
<dbReference type="Proteomes" id="UP000182894">
    <property type="component" value="Unassembled WGS sequence"/>
</dbReference>
<dbReference type="STRING" id="89065.SAMN05216605_11269"/>
<organism evidence="1 2">
    <name type="scientific">Pseudomonas abietaniphila</name>
    <dbReference type="NCBI Taxonomy" id="89065"/>
    <lineage>
        <taxon>Bacteria</taxon>
        <taxon>Pseudomonadati</taxon>
        <taxon>Pseudomonadota</taxon>
        <taxon>Gammaproteobacteria</taxon>
        <taxon>Pseudomonadales</taxon>
        <taxon>Pseudomonadaceae</taxon>
        <taxon>Pseudomonas</taxon>
    </lineage>
</organism>
<dbReference type="AlphaFoldDB" id="A0A1G8JIR7"/>
<evidence type="ECO:0008006" key="3">
    <source>
        <dbReference type="Google" id="ProtNLM"/>
    </source>
</evidence>
<dbReference type="EMBL" id="FNCO01000012">
    <property type="protein sequence ID" value="SDI31138.1"/>
    <property type="molecule type" value="Genomic_DNA"/>
</dbReference>